<dbReference type="PANTHER" id="PTHR21230">
    <property type="entry name" value="VESICLE TRANSPORT V-SNARE PROTEIN VTI1-RELATED"/>
    <property type="match status" value="1"/>
</dbReference>
<reference evidence="10 11" key="1">
    <citation type="journal article" date="2018" name="PLoS Genet.">
        <title>Population sequencing reveals clonal diversity and ancestral inbreeding in the grapevine cultivar Chardonnay.</title>
        <authorList>
            <person name="Roach M.J."/>
            <person name="Johnson D.L."/>
            <person name="Bohlmann J."/>
            <person name="van Vuuren H.J."/>
            <person name="Jones S.J."/>
            <person name="Pretorius I.S."/>
            <person name="Schmidt S.A."/>
            <person name="Borneman A.R."/>
        </authorList>
    </citation>
    <scope>NUCLEOTIDE SEQUENCE [LARGE SCALE GENOMIC DNA]</scope>
    <source>
        <strain evidence="11">cv. Chardonnay</strain>
        <tissue evidence="10">Leaf</tissue>
    </source>
</reference>
<dbReference type="GO" id="GO:0015031">
    <property type="term" value="P:protein transport"/>
    <property type="evidence" value="ECO:0007669"/>
    <property type="project" value="UniProtKB-KW"/>
</dbReference>
<evidence type="ECO:0000256" key="9">
    <source>
        <dbReference type="SAM" id="Phobius"/>
    </source>
</evidence>
<keyword evidence="3" id="KW-0813">Transport</keyword>
<organism evidence="10 11">
    <name type="scientific">Vitis vinifera</name>
    <name type="common">Grape</name>
    <dbReference type="NCBI Taxonomy" id="29760"/>
    <lineage>
        <taxon>Eukaryota</taxon>
        <taxon>Viridiplantae</taxon>
        <taxon>Streptophyta</taxon>
        <taxon>Embryophyta</taxon>
        <taxon>Tracheophyta</taxon>
        <taxon>Spermatophyta</taxon>
        <taxon>Magnoliopsida</taxon>
        <taxon>eudicotyledons</taxon>
        <taxon>Gunneridae</taxon>
        <taxon>Pentapetalae</taxon>
        <taxon>rosids</taxon>
        <taxon>Vitales</taxon>
        <taxon>Vitaceae</taxon>
        <taxon>Viteae</taxon>
        <taxon>Vitis</taxon>
    </lineage>
</organism>
<evidence type="ECO:0000313" key="11">
    <source>
        <dbReference type="Proteomes" id="UP000288805"/>
    </source>
</evidence>
<dbReference type="Proteomes" id="UP000288805">
    <property type="component" value="Unassembled WGS sequence"/>
</dbReference>
<keyword evidence="8 9" id="KW-0472">Membrane</keyword>
<keyword evidence="7" id="KW-0175">Coiled coil</keyword>
<feature type="transmembrane region" description="Helical" evidence="9">
    <location>
        <begin position="82"/>
        <end position="104"/>
    </location>
</feature>
<name>A0A438D139_VITVI</name>
<dbReference type="FunFam" id="1.20.5.110:FF:000002">
    <property type="entry name" value="Vesicle transport through interaction with t-SNAREsB"/>
    <property type="match status" value="1"/>
</dbReference>
<evidence type="ECO:0000256" key="8">
    <source>
        <dbReference type="ARBA" id="ARBA00023136"/>
    </source>
</evidence>
<evidence type="ECO:0000256" key="5">
    <source>
        <dbReference type="ARBA" id="ARBA00022927"/>
    </source>
</evidence>
<protein>
    <submittedName>
        <fullName evidence="10">Vesicle transport v-SNARE 12</fullName>
    </submittedName>
</protein>
<dbReference type="PANTHER" id="PTHR21230:SF26">
    <property type="entry name" value="VESICLE TRANSPORT THROUGH INTERACTION WITH T-SNARES HOMOLOG 1A"/>
    <property type="match status" value="1"/>
</dbReference>
<evidence type="ECO:0000256" key="6">
    <source>
        <dbReference type="ARBA" id="ARBA00022989"/>
    </source>
</evidence>
<keyword evidence="5" id="KW-0653">Protein transport</keyword>
<dbReference type="EMBL" id="QGNW01001859">
    <property type="protein sequence ID" value="RVW29164.1"/>
    <property type="molecule type" value="Genomic_DNA"/>
</dbReference>
<keyword evidence="4 9" id="KW-0812">Transmembrane</keyword>
<dbReference type="SUPFAM" id="SSF58038">
    <property type="entry name" value="SNARE fusion complex"/>
    <property type="match status" value="1"/>
</dbReference>
<gene>
    <name evidence="10" type="primary">VTI12_0</name>
    <name evidence="10" type="ORF">CK203_098509</name>
</gene>
<dbReference type="Pfam" id="PF12352">
    <property type="entry name" value="V-SNARE_C"/>
    <property type="match status" value="1"/>
</dbReference>
<comment type="caution">
    <text evidence="10">The sequence shown here is derived from an EMBL/GenBank/DDBJ whole genome shotgun (WGS) entry which is preliminary data.</text>
</comment>
<feature type="transmembrane region" description="Helical" evidence="9">
    <location>
        <begin position="55"/>
        <end position="76"/>
    </location>
</feature>
<evidence type="ECO:0000256" key="7">
    <source>
        <dbReference type="ARBA" id="ARBA00023054"/>
    </source>
</evidence>
<dbReference type="CDD" id="cd15862">
    <property type="entry name" value="SNARE_Vti1"/>
    <property type="match status" value="1"/>
</dbReference>
<evidence type="ECO:0000256" key="1">
    <source>
        <dbReference type="ARBA" id="ARBA00004211"/>
    </source>
</evidence>
<sequence>MLETEDLGVSILQDLHQQRQTLLHAHEKLHGVDNAIDKSKKILTAMSKRMSRNKWIVGSVISALVLAIIFILYFSFLDIKWLMTLPGLCAISLFVYVYTICIVVNHTIKHCTR</sequence>
<dbReference type="GO" id="GO:0016020">
    <property type="term" value="C:membrane"/>
    <property type="evidence" value="ECO:0007669"/>
    <property type="project" value="UniProtKB-SubCell"/>
</dbReference>
<dbReference type="Gene3D" id="1.20.5.110">
    <property type="match status" value="1"/>
</dbReference>
<proteinExistence type="inferred from homology"/>
<comment type="similarity">
    <text evidence="2">Belongs to the VTI1 family.</text>
</comment>
<keyword evidence="6 9" id="KW-1133">Transmembrane helix</keyword>
<comment type="subcellular location">
    <subcellularLocation>
        <location evidence="1">Membrane</location>
        <topology evidence="1">Single-pass type IV membrane protein</topology>
    </subcellularLocation>
</comment>
<accession>A0A438D139</accession>
<evidence type="ECO:0000256" key="4">
    <source>
        <dbReference type="ARBA" id="ARBA00022692"/>
    </source>
</evidence>
<evidence type="ECO:0000256" key="2">
    <source>
        <dbReference type="ARBA" id="ARBA00006108"/>
    </source>
</evidence>
<dbReference type="AlphaFoldDB" id="A0A438D139"/>
<evidence type="ECO:0000313" key="10">
    <source>
        <dbReference type="EMBL" id="RVW29164.1"/>
    </source>
</evidence>
<dbReference type="GO" id="GO:0005737">
    <property type="term" value="C:cytoplasm"/>
    <property type="evidence" value="ECO:0007669"/>
    <property type="project" value="UniProtKB-ARBA"/>
</dbReference>
<evidence type="ECO:0000256" key="3">
    <source>
        <dbReference type="ARBA" id="ARBA00022448"/>
    </source>
</evidence>